<dbReference type="Proteomes" id="UP001153954">
    <property type="component" value="Unassembled WGS sequence"/>
</dbReference>
<name>A0AAU9TPC2_EUPED</name>
<evidence type="ECO:0000259" key="1">
    <source>
        <dbReference type="Pfam" id="PF21787"/>
    </source>
</evidence>
<sequence>MIKGIRANYIQPVAYYFTSNMNETDSKIIKTDIIKLIQDTGLKILCTVCDQSTVNVGAINDLLREEKARYQRRGMECKKDVFLVQGQEIIQIYDVPHQLKGLTNNLLMKDMTYKDFNNKGKEKVFKWHYLQQLYAADKSFGELR</sequence>
<evidence type="ECO:0000313" key="3">
    <source>
        <dbReference type="Proteomes" id="UP001153954"/>
    </source>
</evidence>
<feature type="domain" description="Transposable element P transposase-like RNase H" evidence="1">
    <location>
        <begin position="1"/>
        <end position="62"/>
    </location>
</feature>
<evidence type="ECO:0000313" key="2">
    <source>
        <dbReference type="EMBL" id="CAH2088873.1"/>
    </source>
</evidence>
<accession>A0AAU9TPC2</accession>
<dbReference type="EMBL" id="CAKOGL010000007">
    <property type="protein sequence ID" value="CAH2088873.1"/>
    <property type="molecule type" value="Genomic_DNA"/>
</dbReference>
<organism evidence="2 3">
    <name type="scientific">Euphydryas editha</name>
    <name type="common">Edith's checkerspot</name>
    <dbReference type="NCBI Taxonomy" id="104508"/>
    <lineage>
        <taxon>Eukaryota</taxon>
        <taxon>Metazoa</taxon>
        <taxon>Ecdysozoa</taxon>
        <taxon>Arthropoda</taxon>
        <taxon>Hexapoda</taxon>
        <taxon>Insecta</taxon>
        <taxon>Pterygota</taxon>
        <taxon>Neoptera</taxon>
        <taxon>Endopterygota</taxon>
        <taxon>Lepidoptera</taxon>
        <taxon>Glossata</taxon>
        <taxon>Ditrysia</taxon>
        <taxon>Papilionoidea</taxon>
        <taxon>Nymphalidae</taxon>
        <taxon>Nymphalinae</taxon>
        <taxon>Euphydryas</taxon>
    </lineage>
</organism>
<gene>
    <name evidence="2" type="ORF">EEDITHA_LOCUS4989</name>
</gene>
<dbReference type="InterPro" id="IPR048365">
    <property type="entry name" value="TNP-like_RNaseH_N"/>
</dbReference>
<dbReference type="Pfam" id="PF21787">
    <property type="entry name" value="TNP-like_RNaseH_N"/>
    <property type="match status" value="1"/>
</dbReference>
<dbReference type="AlphaFoldDB" id="A0AAU9TPC2"/>
<keyword evidence="3" id="KW-1185">Reference proteome</keyword>
<reference evidence="2" key="1">
    <citation type="submission" date="2022-03" db="EMBL/GenBank/DDBJ databases">
        <authorList>
            <person name="Tunstrom K."/>
        </authorList>
    </citation>
    <scope>NUCLEOTIDE SEQUENCE</scope>
</reference>
<proteinExistence type="predicted"/>
<protein>
    <recommendedName>
        <fullName evidence="1">Transposable element P transposase-like RNase H domain-containing protein</fullName>
    </recommendedName>
</protein>
<comment type="caution">
    <text evidence="2">The sequence shown here is derived from an EMBL/GenBank/DDBJ whole genome shotgun (WGS) entry which is preliminary data.</text>
</comment>